<evidence type="ECO:0000256" key="7">
    <source>
        <dbReference type="PROSITE-ProRule" id="PRU01145"/>
    </source>
</evidence>
<dbReference type="Pfam" id="PF08790">
    <property type="entry name" value="zf-LYAR"/>
    <property type="match status" value="1"/>
</dbReference>
<evidence type="ECO:0000256" key="1">
    <source>
        <dbReference type="ARBA" id="ARBA00004123"/>
    </source>
</evidence>
<organism evidence="10">
    <name type="scientific">Vitis vinifera</name>
    <name type="common">Grape</name>
    <dbReference type="NCBI Taxonomy" id="29760"/>
    <lineage>
        <taxon>Eukaryota</taxon>
        <taxon>Viridiplantae</taxon>
        <taxon>Streptophyta</taxon>
        <taxon>Embryophyta</taxon>
        <taxon>Tracheophyta</taxon>
        <taxon>Spermatophyta</taxon>
        <taxon>Magnoliopsida</taxon>
        <taxon>eudicotyledons</taxon>
        <taxon>Gunneridae</taxon>
        <taxon>Pentapetalae</taxon>
        <taxon>rosids</taxon>
        <taxon>Vitales</taxon>
        <taxon>Vitaceae</taxon>
        <taxon>Viteae</taxon>
        <taxon>Vitis</taxon>
    </lineage>
</organism>
<dbReference type="AlphaFoldDB" id="A5BQ79"/>
<evidence type="ECO:0000256" key="4">
    <source>
        <dbReference type="ARBA" id="ARBA00022771"/>
    </source>
</evidence>
<feature type="compositionally biased region" description="Polar residues" evidence="8">
    <location>
        <begin position="331"/>
        <end position="340"/>
    </location>
</feature>
<gene>
    <name evidence="10" type="ORF">VITISV_003873</name>
</gene>
<evidence type="ECO:0000256" key="5">
    <source>
        <dbReference type="ARBA" id="ARBA00022833"/>
    </source>
</evidence>
<name>A5BQ79_VITVI</name>
<feature type="region of interest" description="Disordered" evidence="8">
    <location>
        <begin position="250"/>
        <end position="272"/>
    </location>
</feature>
<keyword evidence="4 7" id="KW-0863">Zinc-finger</keyword>
<sequence>MVCILSKGTSTDSILLRNELPPGMLLVDVVLCTNLFPLQHLVQRRGAILNALFCISEGFYFGPHHLIMASFIHFEEKLAGYAPTPGGPPIVVPPMLIQIEQAQASSLPTEQSKLSSDTTPAQSNVAPASEPSITISAPEFPVLIQQHLGLLPPPQSDILVSSEPLAPAEVATPANDPTPVKDTHSRDPDPTISRGPHRWSDEGERITAEEEQLARICSANKLSCIDCGETFGQQSVQGHTQCITEAEKYGPKGQGKALNGTPAKAKSDSKQRPEVDITVGLSERPPWFCSLCNTKATSKQALLLHVDGKKHQAKARAFHAANEPKQKEESTQNGNVSTENISKDESIGNKNVEAKMQNPPQMATVHGSLETENENLASKKKRKLDASDNNGDRKKVGGDASGELGNGEVIQVETAEARELQLTSPAHIRKMAHGGYGKRRVAERKPEGRQSKELAMDKKPKSVPLKNQIRSTERLLRKNLSPEIKEFSNPERYSV</sequence>
<evidence type="ECO:0000256" key="6">
    <source>
        <dbReference type="ARBA" id="ARBA00023242"/>
    </source>
</evidence>
<comment type="subcellular location">
    <subcellularLocation>
        <location evidence="1">Nucleus</location>
    </subcellularLocation>
</comment>
<keyword evidence="5" id="KW-0862">Zinc</keyword>
<feature type="region of interest" description="Disordered" evidence="8">
    <location>
        <begin position="314"/>
        <end position="346"/>
    </location>
</feature>
<dbReference type="EMBL" id="AM467308">
    <property type="protein sequence ID" value="CAN65885.1"/>
    <property type="molecule type" value="Genomic_DNA"/>
</dbReference>
<protein>
    <recommendedName>
        <fullName evidence="9">U1-type domain-containing protein</fullName>
    </recommendedName>
</protein>
<evidence type="ECO:0000256" key="8">
    <source>
        <dbReference type="SAM" id="MobiDB-lite"/>
    </source>
</evidence>
<evidence type="ECO:0000256" key="2">
    <source>
        <dbReference type="ARBA" id="ARBA00022723"/>
    </source>
</evidence>
<keyword evidence="2" id="KW-0479">Metal-binding</keyword>
<evidence type="ECO:0000313" key="10">
    <source>
        <dbReference type="EMBL" id="CAN65885.1"/>
    </source>
</evidence>
<feature type="region of interest" description="Disordered" evidence="8">
    <location>
        <begin position="169"/>
        <end position="203"/>
    </location>
</feature>
<reference evidence="10" key="1">
    <citation type="journal article" date="2007" name="PLoS ONE">
        <title>The first genome sequence of an elite grapevine cultivar (Pinot noir Vitis vinifera L.): coping with a highly heterozygous genome.</title>
        <authorList>
            <person name="Velasco R."/>
            <person name="Zharkikh A."/>
            <person name="Troggio M."/>
            <person name="Cartwright D.A."/>
            <person name="Cestaro A."/>
            <person name="Pruss D."/>
            <person name="Pindo M."/>
            <person name="FitzGerald L.M."/>
            <person name="Vezzulli S."/>
            <person name="Reid J."/>
            <person name="Malacarne G."/>
            <person name="Iliev D."/>
            <person name="Coppola G."/>
            <person name="Wardell B."/>
            <person name="Micheletti D."/>
            <person name="Macalma T."/>
            <person name="Facci M."/>
            <person name="Mitchell J.T."/>
            <person name="Perazzolli M."/>
            <person name="Eldredge G."/>
            <person name="Gatto P."/>
            <person name="Oyzerski R."/>
            <person name="Moretto M."/>
            <person name="Gutin N."/>
            <person name="Stefanini M."/>
            <person name="Chen Y."/>
            <person name="Segala C."/>
            <person name="Davenport C."/>
            <person name="Dematte L."/>
            <person name="Mraz A."/>
            <person name="Battilana J."/>
            <person name="Stormo K."/>
            <person name="Costa F."/>
            <person name="Tao Q."/>
            <person name="Si-Ammour A."/>
            <person name="Harkins T."/>
            <person name="Lackey A."/>
            <person name="Perbost C."/>
            <person name="Taillon B."/>
            <person name="Stella A."/>
            <person name="Solovyev V."/>
            <person name="Fawcett J.A."/>
            <person name="Sterck L."/>
            <person name="Vandepoele K."/>
            <person name="Grando S.M."/>
            <person name="Toppo S."/>
            <person name="Moser C."/>
            <person name="Lanchbury J."/>
            <person name="Bogden R."/>
            <person name="Skolnick M."/>
            <person name="Sgaramella V."/>
            <person name="Bhatnagar S.K."/>
            <person name="Fontana P."/>
            <person name="Gutin A."/>
            <person name="Van de Peer Y."/>
            <person name="Salamini F."/>
            <person name="Viola R."/>
        </authorList>
    </citation>
    <scope>NUCLEOTIDE SEQUENCE</scope>
</reference>
<dbReference type="PANTHER" id="PTHR13100">
    <property type="entry name" value="CELL GROWTH-REGULATING NUCLEOLAR PROTEIN LYAR"/>
    <property type="match status" value="1"/>
</dbReference>
<dbReference type="Pfam" id="PF12874">
    <property type="entry name" value="zf-met"/>
    <property type="match status" value="1"/>
</dbReference>
<feature type="compositionally biased region" description="Basic and acidic residues" evidence="8">
    <location>
        <begin position="483"/>
        <end position="495"/>
    </location>
</feature>
<dbReference type="GO" id="GO:0005634">
    <property type="term" value="C:nucleus"/>
    <property type="evidence" value="ECO:0007669"/>
    <property type="project" value="UniProtKB-SubCell"/>
</dbReference>
<dbReference type="SUPFAM" id="SSF57667">
    <property type="entry name" value="beta-beta-alpha zinc fingers"/>
    <property type="match status" value="2"/>
</dbReference>
<dbReference type="InterPro" id="IPR014898">
    <property type="entry name" value="Znf_C2H2_LYAR"/>
</dbReference>
<evidence type="ECO:0000259" key="9">
    <source>
        <dbReference type="SMART" id="SM00451"/>
    </source>
</evidence>
<proteinExistence type="predicted"/>
<feature type="compositionally biased region" description="Basic residues" evidence="8">
    <location>
        <begin position="427"/>
        <end position="442"/>
    </location>
</feature>
<dbReference type="InterPro" id="IPR013087">
    <property type="entry name" value="Znf_C2H2_type"/>
</dbReference>
<feature type="compositionally biased region" description="Basic and acidic residues" evidence="8">
    <location>
        <begin position="384"/>
        <end position="397"/>
    </location>
</feature>
<accession>A5BQ79</accession>
<dbReference type="InterPro" id="IPR039999">
    <property type="entry name" value="LYAR"/>
</dbReference>
<dbReference type="PANTHER" id="PTHR13100:SF10">
    <property type="entry name" value="CELL GROWTH-REGULATING NUCLEOLAR PROTEIN"/>
    <property type="match status" value="1"/>
</dbReference>
<dbReference type="ExpressionAtlas" id="A5BQ79">
    <property type="expression patterns" value="baseline"/>
</dbReference>
<dbReference type="PROSITE" id="PS51804">
    <property type="entry name" value="ZF_C2HC_LYAR"/>
    <property type="match status" value="1"/>
</dbReference>
<keyword evidence="3" id="KW-0677">Repeat</keyword>
<dbReference type="InterPro" id="IPR003604">
    <property type="entry name" value="Matrin/U1-like-C_Znf_C2H2"/>
</dbReference>
<feature type="compositionally biased region" description="Basic and acidic residues" evidence="8">
    <location>
        <begin position="179"/>
        <end position="189"/>
    </location>
</feature>
<feature type="region of interest" description="Disordered" evidence="8">
    <location>
        <begin position="374"/>
        <end position="495"/>
    </location>
</feature>
<feature type="region of interest" description="Disordered" evidence="8">
    <location>
        <begin position="106"/>
        <end position="129"/>
    </location>
</feature>
<dbReference type="GO" id="GO:0003677">
    <property type="term" value="F:DNA binding"/>
    <property type="evidence" value="ECO:0007669"/>
    <property type="project" value="InterPro"/>
</dbReference>
<dbReference type="FunFam" id="3.30.160.60:FF:001583">
    <property type="entry name" value="UBP1-associated proteins 1C"/>
    <property type="match status" value="1"/>
</dbReference>
<evidence type="ECO:0000256" key="3">
    <source>
        <dbReference type="ARBA" id="ARBA00022737"/>
    </source>
</evidence>
<dbReference type="GO" id="GO:0008270">
    <property type="term" value="F:zinc ion binding"/>
    <property type="evidence" value="ECO:0007669"/>
    <property type="project" value="UniProtKB-KW"/>
</dbReference>
<dbReference type="SMART" id="SM00451">
    <property type="entry name" value="ZnF_U1"/>
    <property type="match status" value="1"/>
</dbReference>
<dbReference type="InterPro" id="IPR036236">
    <property type="entry name" value="Znf_C2H2_sf"/>
</dbReference>
<keyword evidence="6" id="KW-0539">Nucleus</keyword>
<feature type="domain" description="U1-type" evidence="9">
    <location>
        <begin position="284"/>
        <end position="318"/>
    </location>
</feature>
<dbReference type="Gene3D" id="3.30.160.60">
    <property type="entry name" value="Classic Zinc Finger"/>
    <property type="match status" value="1"/>
</dbReference>
<feature type="compositionally biased region" description="Basic and acidic residues" evidence="8">
    <location>
        <begin position="443"/>
        <end position="460"/>
    </location>
</feature>